<name>A0A4V3CMZ1_NOCIG</name>
<reference evidence="6 7" key="1">
    <citation type="submission" date="2019-03" db="EMBL/GenBank/DDBJ databases">
        <title>Genomic Encyclopedia of Type Strains, Phase IV (KMG-IV): sequencing the most valuable type-strain genomes for metagenomic binning, comparative biology and taxonomic classification.</title>
        <authorList>
            <person name="Goeker M."/>
        </authorList>
    </citation>
    <scope>NUCLEOTIDE SEQUENCE [LARGE SCALE GENOMIC DNA]</scope>
    <source>
        <strain evidence="6 7">DSM 44496</strain>
    </source>
</reference>
<dbReference type="InterPro" id="IPR050109">
    <property type="entry name" value="HTH-type_TetR-like_transc_reg"/>
</dbReference>
<dbReference type="PANTHER" id="PTHR30055">
    <property type="entry name" value="HTH-TYPE TRANSCRIPTIONAL REGULATOR RUTR"/>
    <property type="match status" value="1"/>
</dbReference>
<proteinExistence type="predicted"/>
<dbReference type="AlphaFoldDB" id="A0A4V3CMZ1"/>
<dbReference type="Proteomes" id="UP000295087">
    <property type="component" value="Unassembled WGS sequence"/>
</dbReference>
<evidence type="ECO:0000259" key="5">
    <source>
        <dbReference type="PROSITE" id="PS50977"/>
    </source>
</evidence>
<dbReference type="GO" id="GO:0000976">
    <property type="term" value="F:transcription cis-regulatory region binding"/>
    <property type="evidence" value="ECO:0007669"/>
    <property type="project" value="TreeGrafter"/>
</dbReference>
<dbReference type="Pfam" id="PF00440">
    <property type="entry name" value="TetR_N"/>
    <property type="match status" value="1"/>
</dbReference>
<dbReference type="InterPro" id="IPR001647">
    <property type="entry name" value="HTH_TetR"/>
</dbReference>
<accession>A0A4V3CMZ1</accession>
<dbReference type="Gene3D" id="1.10.357.10">
    <property type="entry name" value="Tetracycline Repressor, domain 2"/>
    <property type="match status" value="1"/>
</dbReference>
<dbReference type="GO" id="GO:0003700">
    <property type="term" value="F:DNA-binding transcription factor activity"/>
    <property type="evidence" value="ECO:0007669"/>
    <property type="project" value="TreeGrafter"/>
</dbReference>
<sequence>MSSEPAKRPSIGLREQKKQRTLIELCLAARRLAVEHGLDATNVDDIAKAVGVSPRTFFNYYDTKLDAVVGPIGDIGTPEARQEFVAGGPTGVLIEDLTWLHAAGFQPENEVREGISLVTELITAEPRVLAAFIASGARLEAATAELLSARLGAEVEPEFASLTAGIMTTITTRAAMSLAADPNGSLAAALHEHCAMAARLFDRPDGTTRETHR</sequence>
<keyword evidence="1" id="KW-0805">Transcription regulation</keyword>
<evidence type="ECO:0000256" key="4">
    <source>
        <dbReference type="PROSITE-ProRule" id="PRU00335"/>
    </source>
</evidence>
<evidence type="ECO:0000313" key="6">
    <source>
        <dbReference type="EMBL" id="TDP31982.1"/>
    </source>
</evidence>
<feature type="DNA-binding region" description="H-T-H motif" evidence="4">
    <location>
        <begin position="42"/>
        <end position="61"/>
    </location>
</feature>
<dbReference type="PROSITE" id="PS50977">
    <property type="entry name" value="HTH_TETR_2"/>
    <property type="match status" value="1"/>
</dbReference>
<comment type="caution">
    <text evidence="6">The sequence shown here is derived from an EMBL/GenBank/DDBJ whole genome shotgun (WGS) entry which is preliminary data.</text>
</comment>
<organism evidence="6 7">
    <name type="scientific">Nocardia ignorata</name>
    <dbReference type="NCBI Taxonomy" id="145285"/>
    <lineage>
        <taxon>Bacteria</taxon>
        <taxon>Bacillati</taxon>
        <taxon>Actinomycetota</taxon>
        <taxon>Actinomycetes</taxon>
        <taxon>Mycobacteriales</taxon>
        <taxon>Nocardiaceae</taxon>
        <taxon>Nocardia</taxon>
    </lineage>
</organism>
<protein>
    <submittedName>
        <fullName evidence="6">TetR family transcriptional regulator</fullName>
    </submittedName>
</protein>
<evidence type="ECO:0000256" key="1">
    <source>
        <dbReference type="ARBA" id="ARBA00023015"/>
    </source>
</evidence>
<dbReference type="RefSeq" id="WP_067487580.1">
    <property type="nucleotide sequence ID" value="NZ_JBHXPO010000001.1"/>
</dbReference>
<keyword evidence="2 4" id="KW-0238">DNA-binding</keyword>
<dbReference type="EMBL" id="SNXK01000007">
    <property type="protein sequence ID" value="TDP31982.1"/>
    <property type="molecule type" value="Genomic_DNA"/>
</dbReference>
<dbReference type="InterPro" id="IPR009057">
    <property type="entry name" value="Homeodomain-like_sf"/>
</dbReference>
<keyword evidence="3" id="KW-0804">Transcription</keyword>
<feature type="domain" description="HTH tetR-type" evidence="5">
    <location>
        <begin position="19"/>
        <end position="79"/>
    </location>
</feature>
<gene>
    <name evidence="6" type="ORF">DFR75_107207</name>
</gene>
<evidence type="ECO:0000256" key="2">
    <source>
        <dbReference type="ARBA" id="ARBA00023125"/>
    </source>
</evidence>
<dbReference type="SUPFAM" id="SSF46689">
    <property type="entry name" value="Homeodomain-like"/>
    <property type="match status" value="1"/>
</dbReference>
<evidence type="ECO:0000256" key="3">
    <source>
        <dbReference type="ARBA" id="ARBA00023163"/>
    </source>
</evidence>
<keyword evidence="7" id="KW-1185">Reference proteome</keyword>
<evidence type="ECO:0000313" key="7">
    <source>
        <dbReference type="Proteomes" id="UP000295087"/>
    </source>
</evidence>
<dbReference type="PANTHER" id="PTHR30055:SF238">
    <property type="entry name" value="MYCOFACTOCIN BIOSYNTHESIS TRANSCRIPTIONAL REGULATOR MFTR-RELATED"/>
    <property type="match status" value="1"/>
</dbReference>